<protein>
    <recommendedName>
        <fullName evidence="5">Variable surface protein</fullName>
    </recommendedName>
</protein>
<keyword evidence="2" id="KW-0472">Membrane</keyword>
<evidence type="ECO:0000313" key="4">
    <source>
        <dbReference type="Proteomes" id="UP000195521"/>
    </source>
</evidence>
<dbReference type="AlphaFoldDB" id="A0A1Y1JPF8"/>
<accession>A0A1Y1JPF8</accession>
<organism evidence="3 4">
    <name type="scientific">Plasmodium gonderi</name>
    <dbReference type="NCBI Taxonomy" id="77519"/>
    <lineage>
        <taxon>Eukaryota</taxon>
        <taxon>Sar</taxon>
        <taxon>Alveolata</taxon>
        <taxon>Apicomplexa</taxon>
        <taxon>Aconoidasida</taxon>
        <taxon>Haemosporida</taxon>
        <taxon>Plasmodiidae</taxon>
        <taxon>Plasmodium</taxon>
        <taxon>Plasmodium (Plasmodium)</taxon>
    </lineage>
</organism>
<dbReference type="GeneID" id="39744938"/>
<feature type="non-terminal residue" evidence="3">
    <location>
        <position position="297"/>
    </location>
</feature>
<comment type="caution">
    <text evidence="3">The sequence shown here is derived from an EMBL/GenBank/DDBJ whole genome shotgun (WGS) entry which is preliminary data.</text>
</comment>
<keyword evidence="4" id="KW-1185">Reference proteome</keyword>
<evidence type="ECO:0000313" key="3">
    <source>
        <dbReference type="EMBL" id="GAW84130.1"/>
    </source>
</evidence>
<evidence type="ECO:0000256" key="1">
    <source>
        <dbReference type="SAM" id="Coils"/>
    </source>
</evidence>
<feature type="coiled-coil region" evidence="1">
    <location>
        <begin position="239"/>
        <end position="281"/>
    </location>
</feature>
<feature type="transmembrane region" description="Helical" evidence="2">
    <location>
        <begin position="208"/>
        <end position="231"/>
    </location>
</feature>
<keyword evidence="2" id="KW-0812">Transmembrane</keyword>
<dbReference type="Proteomes" id="UP000195521">
    <property type="component" value="Unassembled WGS sequence"/>
</dbReference>
<evidence type="ECO:0008006" key="5">
    <source>
        <dbReference type="Google" id="ProtNLM"/>
    </source>
</evidence>
<proteinExistence type="predicted"/>
<dbReference type="EMBL" id="BDQF01000127">
    <property type="protein sequence ID" value="GAW84130.1"/>
    <property type="molecule type" value="Genomic_DNA"/>
</dbReference>
<name>A0A1Y1JPF8_PLAGO</name>
<keyword evidence="2" id="KW-1133">Transmembrane helix</keyword>
<reference evidence="4" key="1">
    <citation type="submission" date="2017-04" db="EMBL/GenBank/DDBJ databases">
        <title>Plasmodium gonderi genome.</title>
        <authorList>
            <person name="Arisue N."/>
            <person name="Honma H."/>
            <person name="Kawai S."/>
            <person name="Tougan T."/>
            <person name="Tanabe K."/>
            <person name="Horii T."/>
        </authorList>
    </citation>
    <scope>NUCLEOTIDE SEQUENCE [LARGE SCALE GENOMIC DNA]</scope>
    <source>
        <strain evidence="4">ATCC 30045</strain>
    </source>
</reference>
<keyword evidence="1" id="KW-0175">Coiled coil</keyword>
<gene>
    <name evidence="3" type="ORF">PGO_001250</name>
</gene>
<sequence length="297" mass="34991">MYLYFFCSFKSIFCKCFSNNYILGESIIIRNDRLLAIQETLGESNKMELENNFSSNVDDSKIKKSATNISLNKNIKKVANKNSQKRKSGYNRTYTINKRLLKISYIYNYIKSIDYSIKDVVLGQSEKSINHNLNEVITNKTIENMLCKDYILINSLPLSVKLKSVLLSIFEDINNDIAIKSIHIALVIIFTHKYSNSTYRMNKSLDSLIFLTIMITCLSQIFYTIGEYVIWNKYENIILEDKRQIKEKYEKKANEKKEIKQKKKEEKAEKKKQKIEKLKDLETYINEYNIRYAKRIG</sequence>
<dbReference type="RefSeq" id="XP_028546719.1">
    <property type="nucleotide sequence ID" value="XM_028690918.1"/>
</dbReference>
<evidence type="ECO:0000256" key="2">
    <source>
        <dbReference type="SAM" id="Phobius"/>
    </source>
</evidence>